<proteinExistence type="predicted"/>
<organism evidence="1 2">
    <name type="scientific">Homoserinimonas hongtaonis</name>
    <dbReference type="NCBI Taxonomy" id="2079791"/>
    <lineage>
        <taxon>Bacteria</taxon>
        <taxon>Bacillati</taxon>
        <taxon>Actinomycetota</taxon>
        <taxon>Actinomycetes</taxon>
        <taxon>Micrococcales</taxon>
        <taxon>Microbacteriaceae</taxon>
        <taxon>Homoserinimonas</taxon>
    </lineage>
</organism>
<dbReference type="AlphaFoldDB" id="A0A2U1T1P4"/>
<reference evidence="2" key="1">
    <citation type="submission" date="2018-04" db="EMBL/GenBank/DDBJ databases">
        <authorList>
            <person name="Liu S."/>
            <person name="Wang Z."/>
            <person name="Li J."/>
        </authorList>
    </citation>
    <scope>NUCLEOTIDE SEQUENCE [LARGE SCALE GENOMIC DNA]</scope>
    <source>
        <strain evidence="2">S1194</strain>
    </source>
</reference>
<evidence type="ECO:0000313" key="2">
    <source>
        <dbReference type="Proteomes" id="UP000244978"/>
    </source>
</evidence>
<gene>
    <name evidence="1" type="ORF">DF220_08095</name>
</gene>
<dbReference type="Proteomes" id="UP000244978">
    <property type="component" value="Unassembled WGS sequence"/>
</dbReference>
<keyword evidence="2" id="KW-1185">Reference proteome</keyword>
<dbReference type="RefSeq" id="WP_108997680.1">
    <property type="nucleotide sequence ID" value="NZ_QEEX01000001.1"/>
</dbReference>
<dbReference type="EMBL" id="QEEX01000001">
    <property type="protein sequence ID" value="PWB97794.1"/>
    <property type="molecule type" value="Genomic_DNA"/>
</dbReference>
<accession>A0A2U1T1P4</accession>
<name>A0A2U1T1P4_9MICO</name>
<evidence type="ECO:0000313" key="1">
    <source>
        <dbReference type="EMBL" id="PWB97794.1"/>
    </source>
</evidence>
<evidence type="ECO:0008006" key="3">
    <source>
        <dbReference type="Google" id="ProtNLM"/>
    </source>
</evidence>
<sequence length="177" mass="18899">MDAAAADATIAAMRDAIAATTKRLADAAVADESLAEMVTPRRILFVQREPLLREIARVWHLGVLLLARDGTLYEAGVSTRAVEPGRPNYQSASGEERRAHRAAAVRGGFAPGHTVNFDARPVSLDLEALTDAAGRVYVHDGRALVRWTAGATPATSIDFARYLDERASLLIDPPAGA</sequence>
<protein>
    <recommendedName>
        <fullName evidence="3">Glutaminase</fullName>
    </recommendedName>
</protein>
<comment type="caution">
    <text evidence="1">The sequence shown here is derived from an EMBL/GenBank/DDBJ whole genome shotgun (WGS) entry which is preliminary data.</text>
</comment>